<keyword evidence="1 4" id="KW-0808">Transferase</keyword>
<evidence type="ECO:0000256" key="5">
    <source>
        <dbReference type="SAM" id="MobiDB-lite"/>
    </source>
</evidence>
<dbReference type="InterPro" id="IPR015424">
    <property type="entry name" value="PyrdxlP-dep_Trfase"/>
</dbReference>
<dbReference type="GO" id="GO:0030170">
    <property type="term" value="F:pyridoxal phosphate binding"/>
    <property type="evidence" value="ECO:0007669"/>
    <property type="project" value="UniProtKB-UniRule"/>
</dbReference>
<evidence type="ECO:0000313" key="8">
    <source>
        <dbReference type="Proteomes" id="UP000593567"/>
    </source>
</evidence>
<comment type="cofactor">
    <cofactor evidence="4">
        <name>pyridoxal 5'-phosphate</name>
        <dbReference type="ChEBI" id="CHEBI:597326"/>
    </cofactor>
</comment>
<dbReference type="EMBL" id="VXIV02001811">
    <property type="protein sequence ID" value="KAF6029486.1"/>
    <property type="molecule type" value="Genomic_DNA"/>
</dbReference>
<sequence>MEKNNLKKQKNANKLSGICYLDNAGAPQPSMPLLDTHLQFLKHSFLCNPHTSIENDELTFDYISEARQLILKYFKASDEYKVIFTSSATAAMRMVGELFDYGSSGAFYYLEDNHTSVIGMREYARARHARICCLTTDTMLTFTAAPSKYDTGLFVYPAQSNFSGRRYNTTDWPRQVKGHMTNKFPFSKDCRDWYIMVDAASLLSTSFMHLDGSSIDFVPVSFYKIFGYPTGIGALLVKNTSAHKLKKVYFGGGTVEGAGIHEFFHYPKSDTSEWFEDGTPPYQQISALKFGCQMYVGKDIGTKPFQLAKQTYGELKGLTHYNGTKLVELYSDTDFTDSSQQGPIVAFNLKRANGQYIGFNEVKQLAGLYQIILRYGCFCNIGACHKFLDISTQQLKQNYTSGHRCGNSVDLIDGRPTGAVRASFGVLSTDRDVASLVNFLTDLFQEKNGSTLGSSERGAEGNCLPNTISIDSEMIKEVEERLSKARLSTPTNDFEEFQLKNSKLNISTPTSTSPVTCELDDTISLDRQLSTSTVSQSPPPPSSSPVKARGSGDVQGRSEARLSAIYLYPVKSCSAFQVNSWPVCSFGLLYDRMWAIVHGNRVLSLKGCPDLRKIRPFIDLETKQLTLKAESFDDLSIPIQSGTDADGVDVKICSMKICGKLVQTADCGTAAAEWVSDVIGNTDCRLVTLSGVQQESLDDSSTTESLPPVSSPEQNLVNESPARSLVNDSQYTLISTASLNSLCKYIIEQMNCYIDENELITRFRSNFVVSGAPTDAEELWTFMQIGDSLNFKSLGVCERCSTVSVDTSSGARTKEPFRSLSLKRGSKAAFGIHLKGVGIVDGVVSVGMKVTTVCATDT</sequence>
<dbReference type="GO" id="GO:0006777">
    <property type="term" value="P:Mo-molybdopterin cofactor biosynthetic process"/>
    <property type="evidence" value="ECO:0007669"/>
    <property type="project" value="UniProtKB-UniRule"/>
</dbReference>
<feature type="domain" description="MOSC" evidence="6">
    <location>
        <begin position="703"/>
        <end position="853"/>
    </location>
</feature>
<dbReference type="PANTHER" id="PTHR14237:SF80">
    <property type="entry name" value="MOLYBDENUM COFACTOR SULFURASE"/>
    <property type="match status" value="1"/>
</dbReference>
<evidence type="ECO:0000256" key="1">
    <source>
        <dbReference type="ARBA" id="ARBA00022679"/>
    </source>
</evidence>
<organism evidence="7 8">
    <name type="scientific">Bugula neritina</name>
    <name type="common">Brown bryozoan</name>
    <name type="synonym">Sertularia neritina</name>
    <dbReference type="NCBI Taxonomy" id="10212"/>
    <lineage>
        <taxon>Eukaryota</taxon>
        <taxon>Metazoa</taxon>
        <taxon>Spiralia</taxon>
        <taxon>Lophotrochozoa</taxon>
        <taxon>Bryozoa</taxon>
        <taxon>Gymnolaemata</taxon>
        <taxon>Cheilostomatida</taxon>
        <taxon>Flustrina</taxon>
        <taxon>Buguloidea</taxon>
        <taxon>Bugulidae</taxon>
        <taxon>Bugula</taxon>
    </lineage>
</organism>
<dbReference type="SUPFAM" id="SSF50800">
    <property type="entry name" value="PK beta-barrel domain-like"/>
    <property type="match status" value="1"/>
</dbReference>
<dbReference type="AlphaFoldDB" id="A0A7J7JVW3"/>
<feature type="modified residue" description="N6-(pyridoxal phosphate)lysine" evidence="4">
    <location>
        <position position="224"/>
    </location>
</feature>
<evidence type="ECO:0000256" key="3">
    <source>
        <dbReference type="ARBA" id="ARBA00023150"/>
    </source>
</evidence>
<evidence type="ECO:0000256" key="2">
    <source>
        <dbReference type="ARBA" id="ARBA00022898"/>
    </source>
</evidence>
<reference evidence="7" key="1">
    <citation type="submission" date="2020-06" db="EMBL/GenBank/DDBJ databases">
        <title>Draft genome of Bugula neritina, a colonial animal packing powerful symbionts and potential medicines.</title>
        <authorList>
            <person name="Rayko M."/>
        </authorList>
    </citation>
    <scope>NUCLEOTIDE SEQUENCE [LARGE SCALE GENOMIC DNA]</scope>
    <source>
        <strain evidence="7">Kwan_BN1</strain>
    </source>
</reference>
<comment type="function">
    <text evidence="4">Sulfurates the molybdenum cofactor. Sulfation of molybdenum is essential for xanthine dehydrogenase (XDH) and aldehyde oxidase (ADO) enzymes in which molybdenum cofactor is liganded by 1 oxygen and 1 sulfur atom in active form.</text>
</comment>
<dbReference type="GO" id="GO:0008265">
    <property type="term" value="F:molybdenum cofactor sulfurtransferase activity"/>
    <property type="evidence" value="ECO:0007669"/>
    <property type="project" value="UniProtKB-UniRule"/>
</dbReference>
<dbReference type="HAMAP" id="MF_03050">
    <property type="entry name" value="MOCOS"/>
    <property type="match status" value="1"/>
</dbReference>
<feature type="region of interest" description="Disordered" evidence="5">
    <location>
        <begin position="695"/>
        <end position="717"/>
    </location>
</feature>
<name>A0A7J7JVW3_BUGNE</name>
<dbReference type="EC" id="2.8.1.9" evidence="4"/>
<dbReference type="InterPro" id="IPR028886">
    <property type="entry name" value="MoCo_sulfurase"/>
</dbReference>
<dbReference type="SUPFAM" id="SSF141673">
    <property type="entry name" value="MOSC N-terminal domain-like"/>
    <property type="match status" value="1"/>
</dbReference>
<dbReference type="Pfam" id="PF03476">
    <property type="entry name" value="MOSC_N"/>
    <property type="match status" value="1"/>
</dbReference>
<dbReference type="PANTHER" id="PTHR14237">
    <property type="entry name" value="MOLYBDOPTERIN COFACTOR SULFURASE MOSC"/>
    <property type="match status" value="1"/>
</dbReference>
<dbReference type="Pfam" id="PF00266">
    <property type="entry name" value="Aminotran_5"/>
    <property type="match status" value="1"/>
</dbReference>
<dbReference type="Gene3D" id="3.90.1150.10">
    <property type="entry name" value="Aspartate Aminotransferase, domain 1"/>
    <property type="match status" value="1"/>
</dbReference>
<dbReference type="Gene3D" id="3.40.640.10">
    <property type="entry name" value="Type I PLP-dependent aspartate aminotransferase-like (Major domain)"/>
    <property type="match status" value="1"/>
</dbReference>
<comment type="caution">
    <text evidence="7">The sequence shown here is derived from an EMBL/GenBank/DDBJ whole genome shotgun (WGS) entry which is preliminary data.</text>
</comment>
<comment type="similarity">
    <text evidence="4">Belongs to the class-V pyridoxal-phosphate-dependent aminotransferase family. MOCOS subfamily.</text>
</comment>
<dbReference type="Proteomes" id="UP000593567">
    <property type="component" value="Unassembled WGS sequence"/>
</dbReference>
<dbReference type="GO" id="GO:0030151">
    <property type="term" value="F:molybdenum ion binding"/>
    <property type="evidence" value="ECO:0007669"/>
    <property type="project" value="UniProtKB-UniRule"/>
</dbReference>
<keyword evidence="2 4" id="KW-0663">Pyridoxal phosphate</keyword>
<keyword evidence="3 4" id="KW-0501">Molybdenum cofactor biosynthesis</keyword>
<gene>
    <name evidence="7" type="ORF">EB796_012173</name>
</gene>
<accession>A0A7J7JVW3</accession>
<dbReference type="GO" id="GO:0016829">
    <property type="term" value="F:lyase activity"/>
    <property type="evidence" value="ECO:0007669"/>
    <property type="project" value="UniProtKB-UniRule"/>
</dbReference>
<dbReference type="SUPFAM" id="SSF53383">
    <property type="entry name" value="PLP-dependent transferases"/>
    <property type="match status" value="1"/>
</dbReference>
<dbReference type="InterPro" id="IPR000192">
    <property type="entry name" value="Aminotrans_V_dom"/>
</dbReference>
<dbReference type="InterPro" id="IPR015422">
    <property type="entry name" value="PyrdxlP-dep_Trfase_small"/>
</dbReference>
<evidence type="ECO:0000313" key="7">
    <source>
        <dbReference type="EMBL" id="KAF6029486.1"/>
    </source>
</evidence>
<feature type="active site" evidence="4">
    <location>
        <position position="379"/>
    </location>
</feature>
<dbReference type="Pfam" id="PF03473">
    <property type="entry name" value="MOSC"/>
    <property type="match status" value="1"/>
</dbReference>
<dbReference type="InterPro" id="IPR005303">
    <property type="entry name" value="MOCOS_middle"/>
</dbReference>
<keyword evidence="8" id="KW-1185">Reference proteome</keyword>
<feature type="compositionally biased region" description="Polar residues" evidence="5">
    <location>
        <begin position="695"/>
        <end position="705"/>
    </location>
</feature>
<evidence type="ECO:0000259" key="6">
    <source>
        <dbReference type="PROSITE" id="PS51340"/>
    </source>
</evidence>
<proteinExistence type="inferred from homology"/>
<dbReference type="InterPro" id="IPR011037">
    <property type="entry name" value="Pyrv_Knase-like_insert_dom_sf"/>
</dbReference>
<feature type="region of interest" description="Disordered" evidence="5">
    <location>
        <begin position="528"/>
        <end position="554"/>
    </location>
</feature>
<comment type="catalytic activity">
    <reaction evidence="4">
        <text>Mo-molybdopterin + L-cysteine + AH2 = thio-Mo-molybdopterin + L-alanine + A + H2O</text>
        <dbReference type="Rhea" id="RHEA:42636"/>
        <dbReference type="ChEBI" id="CHEBI:13193"/>
        <dbReference type="ChEBI" id="CHEBI:15377"/>
        <dbReference type="ChEBI" id="CHEBI:17499"/>
        <dbReference type="ChEBI" id="CHEBI:35235"/>
        <dbReference type="ChEBI" id="CHEBI:57972"/>
        <dbReference type="ChEBI" id="CHEBI:71302"/>
        <dbReference type="ChEBI" id="CHEBI:82685"/>
        <dbReference type="EC" id="2.8.1.9"/>
    </reaction>
</comment>
<dbReference type="OrthoDB" id="420046at2759"/>
<dbReference type="PROSITE" id="PS51340">
    <property type="entry name" value="MOSC"/>
    <property type="match status" value="1"/>
</dbReference>
<dbReference type="InterPro" id="IPR005302">
    <property type="entry name" value="MoCF_Sase_C"/>
</dbReference>
<dbReference type="InterPro" id="IPR015421">
    <property type="entry name" value="PyrdxlP-dep_Trfase_major"/>
</dbReference>
<protein>
    <recommendedName>
        <fullName evidence="4">Molybdenum cofactor sulfurase</fullName>
        <shortName evidence="4">MCS</shortName>
        <shortName evidence="4">MOS</shortName>
        <shortName evidence="4">MoCo sulfurase</shortName>
        <ecNumber evidence="4">2.8.1.9</ecNumber>
    </recommendedName>
    <alternativeName>
        <fullName evidence="4">Molybdenum cofactor sulfurtransferase</fullName>
    </alternativeName>
</protein>
<evidence type="ECO:0000256" key="4">
    <source>
        <dbReference type="HAMAP-Rule" id="MF_03050"/>
    </source>
</evidence>